<dbReference type="Proteomes" id="UP000095759">
    <property type="component" value="Unassembled WGS sequence"/>
</dbReference>
<gene>
    <name evidence="2" type="ORF">AS594_33775</name>
</gene>
<protein>
    <submittedName>
        <fullName evidence="2">Uncharacterized protein</fullName>
    </submittedName>
</protein>
<evidence type="ECO:0000313" key="2">
    <source>
        <dbReference type="EMBL" id="OEJ28699.1"/>
    </source>
</evidence>
<keyword evidence="3" id="KW-1185">Reference proteome</keyword>
<reference evidence="2 3" key="1">
    <citation type="submission" date="2016-08" db="EMBL/GenBank/DDBJ databases">
        <title>Complete genome sequence of Streptomyces agglomeratus strain 6-3-2, a novel anti-MRSA actinomycete isolated from Wuli of Tebit, China.</title>
        <authorList>
            <person name="Chen X."/>
        </authorList>
    </citation>
    <scope>NUCLEOTIDE SEQUENCE [LARGE SCALE GENOMIC DNA]</scope>
    <source>
        <strain evidence="2 3">6-3-2</strain>
    </source>
</reference>
<organism evidence="2 3">
    <name type="scientific">Streptomyces agglomeratus</name>
    <dbReference type="NCBI Taxonomy" id="285458"/>
    <lineage>
        <taxon>Bacteria</taxon>
        <taxon>Bacillati</taxon>
        <taxon>Actinomycetota</taxon>
        <taxon>Actinomycetes</taxon>
        <taxon>Kitasatosporales</taxon>
        <taxon>Streptomycetaceae</taxon>
        <taxon>Streptomyces</taxon>
    </lineage>
</organism>
<comment type="caution">
    <text evidence="2">The sequence shown here is derived from an EMBL/GenBank/DDBJ whole genome shotgun (WGS) entry which is preliminary data.</text>
</comment>
<name>A0A1E5PGQ1_9ACTN</name>
<evidence type="ECO:0000256" key="1">
    <source>
        <dbReference type="SAM" id="MobiDB-lite"/>
    </source>
</evidence>
<dbReference type="EMBL" id="MEHJ01000001">
    <property type="protein sequence ID" value="OEJ28699.1"/>
    <property type="molecule type" value="Genomic_DNA"/>
</dbReference>
<accession>A0A1E5PGQ1</accession>
<sequence length="196" mass="21410">MQYSSGVRRRETVAHLGAPCDHIIGERRPLMDDAVEWLPAEQLHDDEEQRTPIYFSRADVVQGHDVLAVEARDNSGLAIEPRHGAGVRAALAGSQRLDRDFPAQSLVVRTPYLAHAACANEIDQPIAAINPCPLHCPLPDISSEVTTNPAFTLPEDLFAATASTAILRPLPETGLHSFHPEGRIGEQVPGQQTRHQ</sequence>
<dbReference type="AlphaFoldDB" id="A0A1E5PGQ1"/>
<feature type="region of interest" description="Disordered" evidence="1">
    <location>
        <begin position="173"/>
        <end position="196"/>
    </location>
</feature>
<proteinExistence type="predicted"/>
<evidence type="ECO:0000313" key="3">
    <source>
        <dbReference type="Proteomes" id="UP000095759"/>
    </source>
</evidence>